<proteinExistence type="predicted"/>
<dbReference type="AlphaFoldDB" id="A0A5E7MZL7"/>
<feature type="signal peptide" evidence="1">
    <location>
        <begin position="1"/>
        <end position="20"/>
    </location>
</feature>
<keyword evidence="1" id="KW-0732">Signal</keyword>
<dbReference type="EMBL" id="CABVIN010000006">
    <property type="protein sequence ID" value="VVP30344.1"/>
    <property type="molecule type" value="Genomic_DNA"/>
</dbReference>
<evidence type="ECO:0000256" key="1">
    <source>
        <dbReference type="SAM" id="SignalP"/>
    </source>
</evidence>
<name>A0A5E7MZL7_PSEFL</name>
<dbReference type="Proteomes" id="UP000377224">
    <property type="component" value="Unassembled WGS sequence"/>
</dbReference>
<gene>
    <name evidence="2" type="ORF">PS896_04312</name>
</gene>
<sequence length="166" mass="18416" precursor="true">MNRFLLTLALLFCCSCSSNHGRPIAALDYRAVSLSSSGSSFFIGFSSHTDLLGLFQSKIGEELVCTLGADLDFSIGHYQKLYGNGIVEVSENPSKGKYIARVIFKETGEVQGKERILDGNGLRGALMANDFVVCTFRVHTTKYKTYFSEFMRIPSKDFLKEIDGLE</sequence>
<evidence type="ECO:0000313" key="2">
    <source>
        <dbReference type="EMBL" id="VVP30344.1"/>
    </source>
</evidence>
<accession>A0A5E7MZL7</accession>
<protein>
    <recommendedName>
        <fullName evidence="4">Lipoprotein</fullName>
    </recommendedName>
</protein>
<evidence type="ECO:0000313" key="3">
    <source>
        <dbReference type="Proteomes" id="UP000377224"/>
    </source>
</evidence>
<feature type="chain" id="PRO_5022689287" description="Lipoprotein" evidence="1">
    <location>
        <begin position="21"/>
        <end position="166"/>
    </location>
</feature>
<evidence type="ECO:0008006" key="4">
    <source>
        <dbReference type="Google" id="ProtNLM"/>
    </source>
</evidence>
<organism evidence="2 3">
    <name type="scientific">Pseudomonas fluorescens</name>
    <dbReference type="NCBI Taxonomy" id="294"/>
    <lineage>
        <taxon>Bacteria</taxon>
        <taxon>Pseudomonadati</taxon>
        <taxon>Pseudomonadota</taxon>
        <taxon>Gammaproteobacteria</taxon>
        <taxon>Pseudomonadales</taxon>
        <taxon>Pseudomonadaceae</taxon>
        <taxon>Pseudomonas</taxon>
    </lineage>
</organism>
<dbReference type="RefSeq" id="WP_064391483.1">
    <property type="nucleotide sequence ID" value="NZ_CABVIN010000006.1"/>
</dbReference>
<reference evidence="2 3" key="1">
    <citation type="submission" date="2019-09" db="EMBL/GenBank/DDBJ databases">
        <authorList>
            <person name="Chandra G."/>
            <person name="Truman W A."/>
        </authorList>
    </citation>
    <scope>NUCLEOTIDE SEQUENCE [LARGE SCALE GENOMIC DNA]</scope>
    <source>
        <strain evidence="2">PS896</strain>
    </source>
</reference>